<dbReference type="GO" id="GO:0016114">
    <property type="term" value="P:terpenoid biosynthetic process"/>
    <property type="evidence" value="ECO:0007669"/>
    <property type="project" value="UniProtKB-UniRule"/>
</dbReference>
<comment type="similarity">
    <text evidence="1 10">Belongs to the GHMP kinase family. IspE subfamily.</text>
</comment>
<evidence type="ECO:0000256" key="7">
    <source>
        <dbReference type="ARBA" id="ARBA00022840"/>
    </source>
</evidence>
<evidence type="ECO:0000256" key="9">
    <source>
        <dbReference type="ARBA" id="ARBA00032554"/>
    </source>
</evidence>
<feature type="domain" description="GHMP kinase C-terminal" evidence="12">
    <location>
        <begin position="221"/>
        <end position="279"/>
    </location>
</feature>
<dbReference type="EMBL" id="JACIIX010000005">
    <property type="protein sequence ID" value="MBB6210359.1"/>
    <property type="molecule type" value="Genomic_DNA"/>
</dbReference>
<dbReference type="SUPFAM" id="SSF54211">
    <property type="entry name" value="Ribosomal protein S5 domain 2-like"/>
    <property type="match status" value="1"/>
</dbReference>
<organism evidence="13 14">
    <name type="scientific">Novispirillum itersonii</name>
    <name type="common">Aquaspirillum itersonii</name>
    <dbReference type="NCBI Taxonomy" id="189"/>
    <lineage>
        <taxon>Bacteria</taxon>
        <taxon>Pseudomonadati</taxon>
        <taxon>Pseudomonadota</taxon>
        <taxon>Alphaproteobacteria</taxon>
        <taxon>Rhodospirillales</taxon>
        <taxon>Novispirillaceae</taxon>
        <taxon>Novispirillum</taxon>
    </lineage>
</organism>
<evidence type="ECO:0000256" key="5">
    <source>
        <dbReference type="ARBA" id="ARBA00022741"/>
    </source>
</evidence>
<keyword evidence="7 10" id="KW-0067">ATP-binding</keyword>
<evidence type="ECO:0000313" key="14">
    <source>
        <dbReference type="Proteomes" id="UP000544872"/>
    </source>
</evidence>
<evidence type="ECO:0000256" key="1">
    <source>
        <dbReference type="ARBA" id="ARBA00009684"/>
    </source>
</evidence>
<keyword evidence="8 10" id="KW-0414">Isoprene biosynthesis</keyword>
<dbReference type="InterPro" id="IPR006204">
    <property type="entry name" value="GHMP_kinase_N_dom"/>
</dbReference>
<dbReference type="EC" id="2.7.1.148" evidence="2 10"/>
<dbReference type="GO" id="GO:0005524">
    <property type="term" value="F:ATP binding"/>
    <property type="evidence" value="ECO:0007669"/>
    <property type="project" value="UniProtKB-UniRule"/>
</dbReference>
<dbReference type="Gene3D" id="3.30.230.10">
    <property type="match status" value="1"/>
</dbReference>
<evidence type="ECO:0000259" key="12">
    <source>
        <dbReference type="Pfam" id="PF08544"/>
    </source>
</evidence>
<dbReference type="AlphaFoldDB" id="A0A7W9ZHG2"/>
<dbReference type="InterPro" id="IPR004424">
    <property type="entry name" value="IspE"/>
</dbReference>
<dbReference type="Pfam" id="PF00288">
    <property type="entry name" value="GHMP_kinases_N"/>
    <property type="match status" value="1"/>
</dbReference>
<evidence type="ECO:0000259" key="11">
    <source>
        <dbReference type="Pfam" id="PF00288"/>
    </source>
</evidence>
<comment type="catalytic activity">
    <reaction evidence="10">
        <text>4-CDP-2-C-methyl-D-erythritol + ATP = 4-CDP-2-C-methyl-D-erythritol 2-phosphate + ADP + H(+)</text>
        <dbReference type="Rhea" id="RHEA:18437"/>
        <dbReference type="ChEBI" id="CHEBI:15378"/>
        <dbReference type="ChEBI" id="CHEBI:30616"/>
        <dbReference type="ChEBI" id="CHEBI:57823"/>
        <dbReference type="ChEBI" id="CHEBI:57919"/>
        <dbReference type="ChEBI" id="CHEBI:456216"/>
        <dbReference type="EC" id="2.7.1.148"/>
    </reaction>
</comment>
<keyword evidence="4 10" id="KW-0808">Transferase</keyword>
<reference evidence="13 14" key="1">
    <citation type="submission" date="2020-08" db="EMBL/GenBank/DDBJ databases">
        <title>Genomic Encyclopedia of Type Strains, Phase IV (KMG-IV): sequencing the most valuable type-strain genomes for metagenomic binning, comparative biology and taxonomic classification.</title>
        <authorList>
            <person name="Goeker M."/>
        </authorList>
    </citation>
    <scope>NUCLEOTIDE SEQUENCE [LARGE SCALE GENOMIC DNA]</scope>
    <source>
        <strain evidence="13 14">DSM 11590</strain>
    </source>
</reference>
<feature type="binding site" evidence="10">
    <location>
        <begin position="102"/>
        <end position="112"/>
    </location>
    <ligand>
        <name>ATP</name>
        <dbReference type="ChEBI" id="CHEBI:30616"/>
    </ligand>
</feature>
<feature type="active site" evidence="10">
    <location>
        <position position="15"/>
    </location>
</feature>
<dbReference type="GO" id="GO:0050515">
    <property type="term" value="F:4-(cytidine 5'-diphospho)-2-C-methyl-D-erythritol kinase activity"/>
    <property type="evidence" value="ECO:0007669"/>
    <property type="project" value="UniProtKB-UniRule"/>
</dbReference>
<dbReference type="Gene3D" id="3.30.70.890">
    <property type="entry name" value="GHMP kinase, C-terminal domain"/>
    <property type="match status" value="1"/>
</dbReference>
<dbReference type="NCBIfam" id="NF011202">
    <property type="entry name" value="PRK14608.1"/>
    <property type="match status" value="1"/>
</dbReference>
<evidence type="ECO:0000256" key="4">
    <source>
        <dbReference type="ARBA" id="ARBA00022679"/>
    </source>
</evidence>
<keyword evidence="5 10" id="KW-0547">Nucleotide-binding</keyword>
<accession>A0A7W9ZHG2</accession>
<keyword evidence="14" id="KW-1185">Reference proteome</keyword>
<comment type="function">
    <text evidence="10">Catalyzes the phosphorylation of the position 2 hydroxy group of 4-diphosphocytidyl-2C-methyl-D-erythritol.</text>
</comment>
<evidence type="ECO:0000256" key="10">
    <source>
        <dbReference type="HAMAP-Rule" id="MF_00061"/>
    </source>
</evidence>
<dbReference type="SUPFAM" id="SSF55060">
    <property type="entry name" value="GHMP Kinase, C-terminal domain"/>
    <property type="match status" value="1"/>
</dbReference>
<name>A0A7W9ZHG2_NOVIT</name>
<feature type="active site" evidence="10">
    <location>
        <position position="144"/>
    </location>
</feature>
<dbReference type="Pfam" id="PF08544">
    <property type="entry name" value="GHMP_kinases_C"/>
    <property type="match status" value="1"/>
</dbReference>
<protein>
    <recommendedName>
        <fullName evidence="3 10">4-diphosphocytidyl-2-C-methyl-D-erythritol kinase</fullName>
        <shortName evidence="10">CMK</shortName>
        <ecNumber evidence="2 10">2.7.1.148</ecNumber>
    </recommendedName>
    <alternativeName>
        <fullName evidence="9 10">4-(cytidine-5'-diphospho)-2-C-methyl-D-erythritol kinase</fullName>
    </alternativeName>
</protein>
<evidence type="ECO:0000256" key="3">
    <source>
        <dbReference type="ARBA" id="ARBA00017473"/>
    </source>
</evidence>
<dbReference type="UniPathway" id="UPA00056">
    <property type="reaction ID" value="UER00094"/>
</dbReference>
<evidence type="ECO:0000256" key="2">
    <source>
        <dbReference type="ARBA" id="ARBA00012052"/>
    </source>
</evidence>
<sequence>MTASAPLIRVAAPAKVNLTLHVTGKRDDGYHLLDSLVVFAGVFDRVTVEPADSLSLTVIGPQAIGLGAVPPQDNIVLKAAQALAAATGTTTGAKITLEKALPVAGGIGGGSADAAATLRALMALWDVTLPREALMALATGLGADVPVCLRGRPADMSGIGEQLRDAVPLPGCWLVLVNPGAQLSTPSVFRARSGAFSAAMPLETPPRDLDDLVTGLKTRRNDLTAAAISLAPEVGLCLAALTAQPGCRLSRMSGSGATCWGLFATEYDARTAARALRQQQPGWWIEPAPVLPASADPFALAAEPVLRR</sequence>
<evidence type="ECO:0000256" key="8">
    <source>
        <dbReference type="ARBA" id="ARBA00023229"/>
    </source>
</evidence>
<comment type="caution">
    <text evidence="13">The sequence shown here is derived from an EMBL/GenBank/DDBJ whole genome shotgun (WGS) entry which is preliminary data.</text>
</comment>
<dbReference type="InterPro" id="IPR013750">
    <property type="entry name" value="GHMP_kinase_C_dom"/>
</dbReference>
<feature type="domain" description="GHMP kinase N-terminal" evidence="11">
    <location>
        <begin position="74"/>
        <end position="151"/>
    </location>
</feature>
<dbReference type="InterPro" id="IPR036554">
    <property type="entry name" value="GHMP_kinase_C_sf"/>
</dbReference>
<proteinExistence type="inferred from homology"/>
<dbReference type="PANTHER" id="PTHR43527:SF2">
    <property type="entry name" value="4-DIPHOSPHOCYTIDYL-2-C-METHYL-D-ERYTHRITOL KINASE, CHLOROPLASTIC"/>
    <property type="match status" value="1"/>
</dbReference>
<dbReference type="HAMAP" id="MF_00061">
    <property type="entry name" value="IspE"/>
    <property type="match status" value="1"/>
</dbReference>
<comment type="pathway">
    <text evidence="10">Isoprenoid biosynthesis; isopentenyl diphosphate biosynthesis via DXP pathway; isopentenyl diphosphate from 1-deoxy-D-xylulose 5-phosphate: step 3/6.</text>
</comment>
<dbReference type="GO" id="GO:0019288">
    <property type="term" value="P:isopentenyl diphosphate biosynthetic process, methylerythritol 4-phosphate pathway"/>
    <property type="evidence" value="ECO:0007669"/>
    <property type="project" value="UniProtKB-UniRule"/>
</dbReference>
<dbReference type="PIRSF" id="PIRSF010376">
    <property type="entry name" value="IspE"/>
    <property type="match status" value="1"/>
</dbReference>
<dbReference type="InterPro" id="IPR014721">
    <property type="entry name" value="Ribsml_uS5_D2-typ_fold_subgr"/>
</dbReference>
<evidence type="ECO:0000256" key="6">
    <source>
        <dbReference type="ARBA" id="ARBA00022777"/>
    </source>
</evidence>
<gene>
    <name evidence="10" type="primary">ispE</name>
    <name evidence="13" type="ORF">FHS48_001774</name>
</gene>
<evidence type="ECO:0000313" key="13">
    <source>
        <dbReference type="EMBL" id="MBB6210359.1"/>
    </source>
</evidence>
<dbReference type="NCBIfam" id="TIGR00154">
    <property type="entry name" value="ispE"/>
    <property type="match status" value="1"/>
</dbReference>
<keyword evidence="6 10" id="KW-0418">Kinase</keyword>
<dbReference type="Proteomes" id="UP000544872">
    <property type="component" value="Unassembled WGS sequence"/>
</dbReference>
<dbReference type="InterPro" id="IPR020568">
    <property type="entry name" value="Ribosomal_Su5_D2-typ_SF"/>
</dbReference>
<dbReference type="PANTHER" id="PTHR43527">
    <property type="entry name" value="4-DIPHOSPHOCYTIDYL-2-C-METHYL-D-ERYTHRITOL KINASE, CHLOROPLASTIC"/>
    <property type="match status" value="1"/>
</dbReference>
<dbReference type="RefSeq" id="WP_184263188.1">
    <property type="nucleotide sequence ID" value="NZ_JACIIX010000005.1"/>
</dbReference>